<comment type="caution">
    <text evidence="10">The sequence shown here is derived from an EMBL/GenBank/DDBJ whole genome shotgun (WGS) entry which is preliminary data.</text>
</comment>
<dbReference type="InterPro" id="IPR016454">
    <property type="entry name" value="Cysteine_dSase"/>
</dbReference>
<evidence type="ECO:0000256" key="2">
    <source>
        <dbReference type="ARBA" id="ARBA00010447"/>
    </source>
</evidence>
<evidence type="ECO:0000259" key="9">
    <source>
        <dbReference type="Pfam" id="PF00266"/>
    </source>
</evidence>
<comment type="catalytic activity">
    <reaction evidence="6 8">
        <text>(sulfur carrier)-H + L-cysteine = (sulfur carrier)-SH + L-alanine</text>
        <dbReference type="Rhea" id="RHEA:43892"/>
        <dbReference type="Rhea" id="RHEA-COMP:14737"/>
        <dbReference type="Rhea" id="RHEA-COMP:14739"/>
        <dbReference type="ChEBI" id="CHEBI:29917"/>
        <dbReference type="ChEBI" id="CHEBI:35235"/>
        <dbReference type="ChEBI" id="CHEBI:57972"/>
        <dbReference type="ChEBI" id="CHEBI:64428"/>
        <dbReference type="EC" id="2.8.1.7"/>
    </reaction>
</comment>
<accession>A0A1F5QCS8</accession>
<dbReference type="GO" id="GO:0031071">
    <property type="term" value="F:cysteine desulfurase activity"/>
    <property type="evidence" value="ECO:0007669"/>
    <property type="project" value="UniProtKB-UniRule"/>
</dbReference>
<dbReference type="NCBIfam" id="TIGR01979">
    <property type="entry name" value="sufS"/>
    <property type="match status" value="1"/>
</dbReference>
<dbReference type="CDD" id="cd06453">
    <property type="entry name" value="SufS_like"/>
    <property type="match status" value="1"/>
</dbReference>
<dbReference type="Proteomes" id="UP000177235">
    <property type="component" value="Unassembled WGS sequence"/>
</dbReference>
<dbReference type="InterPro" id="IPR010970">
    <property type="entry name" value="Cys_dSase_SufS"/>
</dbReference>
<evidence type="ECO:0000256" key="3">
    <source>
        <dbReference type="ARBA" id="ARBA00012239"/>
    </source>
</evidence>
<dbReference type="InterPro" id="IPR015424">
    <property type="entry name" value="PyrdxlP-dep_Trfase"/>
</dbReference>
<comment type="function">
    <text evidence="8">Catalyzes the removal of elemental sulfur and selenium atoms from L-cysteine, L-cystine, L-selenocysteine, and L-selenocystine to produce L-alanine.</text>
</comment>
<dbReference type="EC" id="2.8.1.7" evidence="3 8"/>
<evidence type="ECO:0000256" key="1">
    <source>
        <dbReference type="ARBA" id="ARBA00001933"/>
    </source>
</evidence>
<dbReference type="GO" id="GO:0030170">
    <property type="term" value="F:pyridoxal phosphate binding"/>
    <property type="evidence" value="ECO:0007669"/>
    <property type="project" value="UniProtKB-UniRule"/>
</dbReference>
<reference evidence="10 11" key="1">
    <citation type="journal article" date="2016" name="Nat. Commun.">
        <title>Thousands of microbial genomes shed light on interconnected biogeochemical processes in an aquifer system.</title>
        <authorList>
            <person name="Anantharaman K."/>
            <person name="Brown C.T."/>
            <person name="Hug L.A."/>
            <person name="Sharon I."/>
            <person name="Castelle C.J."/>
            <person name="Probst A.J."/>
            <person name="Thomas B.C."/>
            <person name="Singh A."/>
            <person name="Wilkins M.J."/>
            <person name="Karaoz U."/>
            <person name="Brodie E.L."/>
            <person name="Williams K.H."/>
            <person name="Hubbard S.S."/>
            <person name="Banfield J.F."/>
        </authorList>
    </citation>
    <scope>NUCLEOTIDE SEQUENCE [LARGE SCALE GENOMIC DNA]</scope>
</reference>
<dbReference type="Pfam" id="PF00266">
    <property type="entry name" value="Aminotran_5"/>
    <property type="match status" value="1"/>
</dbReference>
<dbReference type="PIRSF" id="PIRSF005572">
    <property type="entry name" value="NifS"/>
    <property type="match status" value="1"/>
</dbReference>
<feature type="domain" description="Aminotransferase class V" evidence="9">
    <location>
        <begin position="19"/>
        <end position="420"/>
    </location>
</feature>
<comment type="similarity">
    <text evidence="2 8">Belongs to the class-V pyridoxal-phosphate-dependent aminotransferase family. Csd subfamily.</text>
</comment>
<dbReference type="Gene3D" id="3.40.640.10">
    <property type="entry name" value="Type I PLP-dependent aspartate aminotransferase-like (Major domain)"/>
    <property type="match status" value="1"/>
</dbReference>
<dbReference type="AlphaFoldDB" id="A0A1F5QCS8"/>
<evidence type="ECO:0000256" key="6">
    <source>
        <dbReference type="ARBA" id="ARBA00050776"/>
    </source>
</evidence>
<evidence type="ECO:0000256" key="5">
    <source>
        <dbReference type="ARBA" id="ARBA00022898"/>
    </source>
</evidence>
<organism evidence="10 11">
    <name type="scientific">Candidatus Doudnabacteria bacterium RIFCSPLOWO2_02_FULL_48_13</name>
    <dbReference type="NCBI Taxonomy" id="1817845"/>
    <lineage>
        <taxon>Bacteria</taxon>
        <taxon>Candidatus Doudnaibacteriota</taxon>
    </lineage>
</organism>
<proteinExistence type="inferred from homology"/>
<sequence length="456" mass="50536">MFEKVFPILKRKINGQRLVYLDNASTAQKPESVLRAMDDFYRKHNANTHRGIHTLSQEATELYEGARDKVQKFINAGFREEIILTSGATEAINLVVWTWGHENIHAGDEILLSEMEHHSNIVPWQILAKKKRAKIKYAPIDGNGRLKLPSLIPLISPRTRIVSIAHISNVLGTINPIEKIIKTAHRKGANVLIDGAQAVAHIPIDVQKLDCDFYVLSGHKMYGPTGVGGLYGKKELLNLMPPYQTGGHMIKKVKAQFAPRSPTRSGSQNIDIAWADLPHKFEAGTANISAVIGLGAAIDFLSHFPSPGVGRVAAGQERSKAIRAIQNHESILTSYALKQMKKIPSLEIYGPQDAKDRIGVISFNLKGIPPHDLASILDSRGIAIRTGHHCTMPLHDKLGIESSARISLAIYNTKEDINKLTEGIRYAQRLLSFPRRRESSPRSWSMARLDARSGRA</sequence>
<protein>
    <recommendedName>
        <fullName evidence="3 8">Cysteine desulfurase</fullName>
        <ecNumber evidence="3 8">2.8.1.7</ecNumber>
    </recommendedName>
</protein>
<dbReference type="SUPFAM" id="SSF53383">
    <property type="entry name" value="PLP-dependent transferases"/>
    <property type="match status" value="1"/>
</dbReference>
<dbReference type="InterPro" id="IPR015422">
    <property type="entry name" value="PyrdxlP-dep_Trfase_small"/>
</dbReference>
<dbReference type="InterPro" id="IPR000192">
    <property type="entry name" value="Aminotrans_V_dom"/>
</dbReference>
<keyword evidence="5 8" id="KW-0663">Pyridoxal phosphate</keyword>
<dbReference type="GO" id="GO:0006534">
    <property type="term" value="P:cysteine metabolic process"/>
    <property type="evidence" value="ECO:0007669"/>
    <property type="project" value="UniProtKB-UniRule"/>
</dbReference>
<evidence type="ECO:0000313" key="11">
    <source>
        <dbReference type="Proteomes" id="UP000177235"/>
    </source>
</evidence>
<dbReference type="InterPro" id="IPR020578">
    <property type="entry name" value="Aminotrans_V_PyrdxlP_BS"/>
</dbReference>
<evidence type="ECO:0000256" key="7">
    <source>
        <dbReference type="RuleBase" id="RU004504"/>
    </source>
</evidence>
<dbReference type="PANTHER" id="PTHR43586:SF8">
    <property type="entry name" value="CYSTEINE DESULFURASE 1, CHLOROPLASTIC"/>
    <property type="match status" value="1"/>
</dbReference>
<evidence type="ECO:0000256" key="8">
    <source>
        <dbReference type="RuleBase" id="RU004506"/>
    </source>
</evidence>
<evidence type="ECO:0000313" key="10">
    <source>
        <dbReference type="EMBL" id="OGE99937.1"/>
    </source>
</evidence>
<dbReference type="EMBL" id="MFFF01000007">
    <property type="protein sequence ID" value="OGE99937.1"/>
    <property type="molecule type" value="Genomic_DNA"/>
</dbReference>
<evidence type="ECO:0000256" key="4">
    <source>
        <dbReference type="ARBA" id="ARBA00022679"/>
    </source>
</evidence>
<dbReference type="PROSITE" id="PS00595">
    <property type="entry name" value="AA_TRANSFER_CLASS_5"/>
    <property type="match status" value="1"/>
</dbReference>
<dbReference type="InterPro" id="IPR015421">
    <property type="entry name" value="PyrdxlP-dep_Trfase_major"/>
</dbReference>
<comment type="cofactor">
    <cofactor evidence="1 7">
        <name>pyridoxal 5'-phosphate</name>
        <dbReference type="ChEBI" id="CHEBI:597326"/>
    </cofactor>
</comment>
<gene>
    <name evidence="10" type="ORF">A3J05_03400</name>
</gene>
<name>A0A1F5QCS8_9BACT</name>
<dbReference type="PANTHER" id="PTHR43586">
    <property type="entry name" value="CYSTEINE DESULFURASE"/>
    <property type="match status" value="1"/>
</dbReference>
<keyword evidence="4 8" id="KW-0808">Transferase</keyword>
<dbReference type="Gene3D" id="3.90.1150.10">
    <property type="entry name" value="Aspartate Aminotransferase, domain 1"/>
    <property type="match status" value="1"/>
</dbReference>